<accession>A0A7X2Z426</accession>
<keyword evidence="1" id="KW-0472">Membrane</keyword>
<protein>
    <submittedName>
        <fullName evidence="2">Uncharacterized protein</fullName>
    </submittedName>
</protein>
<keyword evidence="1" id="KW-0812">Transmembrane</keyword>
<gene>
    <name evidence="2" type="ORF">GNP95_19925</name>
</gene>
<feature type="transmembrane region" description="Helical" evidence="1">
    <location>
        <begin position="7"/>
        <end position="24"/>
    </location>
</feature>
<dbReference type="AlphaFoldDB" id="A0A7X2Z426"/>
<organism evidence="2 3">
    <name type="scientific">Paenibacillus woosongensis</name>
    <dbReference type="NCBI Taxonomy" id="307580"/>
    <lineage>
        <taxon>Bacteria</taxon>
        <taxon>Bacillati</taxon>
        <taxon>Bacillota</taxon>
        <taxon>Bacilli</taxon>
        <taxon>Bacillales</taxon>
        <taxon>Paenibacillaceae</taxon>
        <taxon>Paenibacillus</taxon>
    </lineage>
</organism>
<dbReference type="EMBL" id="WNZW01000011">
    <property type="protein sequence ID" value="MUG47221.1"/>
    <property type="molecule type" value="Genomic_DNA"/>
</dbReference>
<name>A0A7X2Z426_9BACL</name>
<dbReference type="OrthoDB" id="2630176at2"/>
<evidence type="ECO:0000313" key="2">
    <source>
        <dbReference type="EMBL" id="MUG47221.1"/>
    </source>
</evidence>
<evidence type="ECO:0000256" key="1">
    <source>
        <dbReference type="SAM" id="Phobius"/>
    </source>
</evidence>
<proteinExistence type="predicted"/>
<dbReference type="RefSeq" id="WP_155612605.1">
    <property type="nucleotide sequence ID" value="NZ_WNZW01000011.1"/>
</dbReference>
<sequence>MMHIRQTMVWFTASVFALIMIFFIPHPALNPGHVASFEQTAVEADQPLRKSENKAALLTPAHVKLSNDLSPFYLLVIPAAASSIITLAGIYFRPFFYQFMKRILLLPIKFTSIYAA</sequence>
<comment type="caution">
    <text evidence="2">The sequence shown here is derived from an EMBL/GenBank/DDBJ whole genome shotgun (WGS) entry which is preliminary data.</text>
</comment>
<reference evidence="2 3" key="1">
    <citation type="submission" date="2019-11" db="EMBL/GenBank/DDBJ databases">
        <title>Draft genome sequences of five Paenibacillus species of dairy origin.</title>
        <authorList>
            <person name="Olajide A.M."/>
            <person name="Chen S."/>
            <person name="Lapointe G."/>
        </authorList>
    </citation>
    <scope>NUCLEOTIDE SEQUENCE [LARGE SCALE GENOMIC DNA]</scope>
    <source>
        <strain evidence="2 3">12CR55</strain>
    </source>
</reference>
<feature type="transmembrane region" description="Helical" evidence="1">
    <location>
        <begin position="72"/>
        <end position="92"/>
    </location>
</feature>
<keyword evidence="1" id="KW-1133">Transmembrane helix</keyword>
<dbReference type="Proteomes" id="UP000447876">
    <property type="component" value="Unassembled WGS sequence"/>
</dbReference>
<evidence type="ECO:0000313" key="3">
    <source>
        <dbReference type="Proteomes" id="UP000447876"/>
    </source>
</evidence>